<dbReference type="Proteomes" id="UP000572817">
    <property type="component" value="Unassembled WGS sequence"/>
</dbReference>
<dbReference type="PANTHER" id="PTHR38695">
    <property type="entry name" value="AMINO ACID PERMEASE_ SLC12A DOMAIN-CONTAINING PROTEIN"/>
    <property type="match status" value="1"/>
</dbReference>
<organism evidence="2 3">
    <name type="scientific">Botryosphaeria dothidea</name>
    <dbReference type="NCBI Taxonomy" id="55169"/>
    <lineage>
        <taxon>Eukaryota</taxon>
        <taxon>Fungi</taxon>
        <taxon>Dikarya</taxon>
        <taxon>Ascomycota</taxon>
        <taxon>Pezizomycotina</taxon>
        <taxon>Dothideomycetes</taxon>
        <taxon>Dothideomycetes incertae sedis</taxon>
        <taxon>Botryosphaeriales</taxon>
        <taxon>Botryosphaeriaceae</taxon>
        <taxon>Botryosphaeria</taxon>
    </lineage>
</organism>
<proteinExistence type="predicted"/>
<dbReference type="OrthoDB" id="5358398at2759"/>
<dbReference type="EMBL" id="WWBZ02000022">
    <property type="protein sequence ID" value="KAF4308513.1"/>
    <property type="molecule type" value="Genomic_DNA"/>
</dbReference>
<protein>
    <recommendedName>
        <fullName evidence="1">Luciferase domain-containing protein</fullName>
    </recommendedName>
</protein>
<dbReference type="Pfam" id="PF17648">
    <property type="entry name" value="Luciferase"/>
    <property type="match status" value="1"/>
</dbReference>
<comment type="caution">
    <text evidence="2">The sequence shown here is derived from an EMBL/GenBank/DDBJ whole genome shotgun (WGS) entry which is preliminary data.</text>
</comment>
<evidence type="ECO:0000313" key="2">
    <source>
        <dbReference type="EMBL" id="KAF4308513.1"/>
    </source>
</evidence>
<evidence type="ECO:0000259" key="1">
    <source>
        <dbReference type="Pfam" id="PF17648"/>
    </source>
</evidence>
<reference evidence="2" key="1">
    <citation type="submission" date="2020-04" db="EMBL/GenBank/DDBJ databases">
        <title>Genome Assembly and Annotation of Botryosphaeria dothidea sdau 11-99, a Latent Pathogen of Apple Fruit Ring Rot in China.</title>
        <authorList>
            <person name="Yu C."/>
            <person name="Diao Y."/>
            <person name="Lu Q."/>
            <person name="Zhao J."/>
            <person name="Cui S."/>
            <person name="Peng C."/>
            <person name="He B."/>
            <person name="Liu H."/>
        </authorList>
    </citation>
    <scope>NUCLEOTIDE SEQUENCE [LARGE SCALE GENOMIC DNA]</scope>
    <source>
        <strain evidence="2">Sdau11-99</strain>
    </source>
</reference>
<sequence length="277" mass="30610">MEQLQRLSTRALSADRREALLTTGASALVISFLAWCVRDYRAYLALGPGGPPYNVLGWGVITFGVRPFALGKASVFDTRDYPPTGAHADVDALPPRRGARAQVGGVAPHRQLSQHPPEPLRAKIRSLFASAAARNPDVVEMKLSLYERHNHALFVKSALLEDADARKTLPQTPIISRGEIGHPHPDLSIHLYLSPADARVLIEKGWAERHRLSVPRTSIFAGRYHVADTFLMVYGPRDEGEMAVLQTILLNSIRFMTGKEDIQTPEWDYTPPPPADS</sequence>
<evidence type="ECO:0000313" key="3">
    <source>
        <dbReference type="Proteomes" id="UP000572817"/>
    </source>
</evidence>
<dbReference type="InterPro" id="IPR048273">
    <property type="entry name" value="Luciferase"/>
</dbReference>
<gene>
    <name evidence="2" type="ORF">GTA08_BOTSDO04289</name>
</gene>
<accession>A0A8H4IXY6</accession>
<feature type="domain" description="Luciferase" evidence="1">
    <location>
        <begin position="177"/>
        <end position="249"/>
    </location>
</feature>
<dbReference type="PANTHER" id="PTHR38695:SF1">
    <property type="entry name" value="AMINO ACID PERMEASE_ SLC12A DOMAIN-CONTAINING PROTEIN"/>
    <property type="match status" value="1"/>
</dbReference>
<dbReference type="InterPro" id="IPR040841">
    <property type="entry name" value="Luciferase_dom"/>
</dbReference>
<dbReference type="AlphaFoldDB" id="A0A8H4IXY6"/>
<name>A0A8H4IXY6_9PEZI</name>
<keyword evidence="3" id="KW-1185">Reference proteome</keyword>